<dbReference type="InterPro" id="IPR011032">
    <property type="entry name" value="GroES-like_sf"/>
</dbReference>
<evidence type="ECO:0000256" key="1">
    <source>
        <dbReference type="ARBA" id="ARBA00022450"/>
    </source>
</evidence>
<evidence type="ECO:0000256" key="3">
    <source>
        <dbReference type="SAM" id="MobiDB-lite"/>
    </source>
</evidence>
<dbReference type="GeneID" id="17269940"/>
<organism evidence="5 6">
    <name type="scientific">Emiliania huxleyi (strain CCMP1516)</name>
    <dbReference type="NCBI Taxonomy" id="280463"/>
    <lineage>
        <taxon>Eukaryota</taxon>
        <taxon>Haptista</taxon>
        <taxon>Haptophyta</taxon>
        <taxon>Prymnesiophyceae</taxon>
        <taxon>Isochrysidales</taxon>
        <taxon>Noelaerhabdaceae</taxon>
        <taxon>Emiliania</taxon>
    </lineage>
</organism>
<keyword evidence="2" id="KW-0597">Phosphoprotein</keyword>
<sequence>MERGRAVERLPDAQLVVHCAGVIDDQLMQHVSEPGLAALLRPKLAGATYAAANAALDEILRGDAIRWGGWAGAGMAADHAIDPVAGEAFCSVEAGLRQLGLILDAPPPSPQLVLDAEPYAACASAADIDGHSVSLIDEGGGAVAEAGRSLGLGGECVGVVTRVGAAVRSNCPPEAGHVAAGDRVVGVPPAGMGSFLVTSGRWVWRAPDGTSDVEAVSGTARVRRGDAVLVHSAAGGVGLAALYRCRLAAVFLCLAAGCDVYATASTEAKRRLLLSGAMFTVEGAVFTAAGARDVFSSREPTAFGAGVRAATGGRGVDAVLNSLAGEEAVQTSLGLLRPFGQFCELGKRDAYADAPLRQRAFLNGASRHASRPDASRNTYFNR</sequence>
<dbReference type="Proteomes" id="UP000013827">
    <property type="component" value="Unassembled WGS sequence"/>
</dbReference>
<dbReference type="InterPro" id="IPR036291">
    <property type="entry name" value="NAD(P)-bd_dom_sf"/>
</dbReference>
<keyword evidence="1" id="KW-0596">Phosphopantetheine</keyword>
<evidence type="ECO:0000256" key="2">
    <source>
        <dbReference type="ARBA" id="ARBA00022553"/>
    </source>
</evidence>
<accession>A0A0D3JLL3</accession>
<dbReference type="EnsemblProtists" id="EOD24398">
    <property type="protein sequence ID" value="EOD24398"/>
    <property type="gene ID" value="EMIHUDRAFT_238529"/>
</dbReference>
<keyword evidence="6" id="KW-1185">Reference proteome</keyword>
<dbReference type="KEGG" id="ehx:EMIHUDRAFT_238529"/>
<name>A0A0D3JLL3_EMIH1</name>
<evidence type="ECO:0000313" key="6">
    <source>
        <dbReference type="Proteomes" id="UP000013827"/>
    </source>
</evidence>
<dbReference type="AlphaFoldDB" id="A0A0D3JLL3"/>
<dbReference type="GO" id="GO:0006633">
    <property type="term" value="P:fatty acid biosynthetic process"/>
    <property type="evidence" value="ECO:0007669"/>
    <property type="project" value="TreeGrafter"/>
</dbReference>
<reference evidence="6" key="1">
    <citation type="journal article" date="2013" name="Nature">
        <title>Pan genome of the phytoplankton Emiliania underpins its global distribution.</title>
        <authorList>
            <person name="Read B.A."/>
            <person name="Kegel J."/>
            <person name="Klute M.J."/>
            <person name="Kuo A."/>
            <person name="Lefebvre S.C."/>
            <person name="Maumus F."/>
            <person name="Mayer C."/>
            <person name="Miller J."/>
            <person name="Monier A."/>
            <person name="Salamov A."/>
            <person name="Young J."/>
            <person name="Aguilar M."/>
            <person name="Claverie J.M."/>
            <person name="Frickenhaus S."/>
            <person name="Gonzalez K."/>
            <person name="Herman E.K."/>
            <person name="Lin Y.C."/>
            <person name="Napier J."/>
            <person name="Ogata H."/>
            <person name="Sarno A.F."/>
            <person name="Shmutz J."/>
            <person name="Schroeder D."/>
            <person name="de Vargas C."/>
            <person name="Verret F."/>
            <person name="von Dassow P."/>
            <person name="Valentin K."/>
            <person name="Van de Peer Y."/>
            <person name="Wheeler G."/>
            <person name="Dacks J.B."/>
            <person name="Delwiche C.F."/>
            <person name="Dyhrman S.T."/>
            <person name="Glockner G."/>
            <person name="John U."/>
            <person name="Richards T."/>
            <person name="Worden A.Z."/>
            <person name="Zhang X."/>
            <person name="Grigoriev I.V."/>
            <person name="Allen A.E."/>
            <person name="Bidle K."/>
            <person name="Borodovsky M."/>
            <person name="Bowler C."/>
            <person name="Brownlee C."/>
            <person name="Cock J.M."/>
            <person name="Elias M."/>
            <person name="Gladyshev V.N."/>
            <person name="Groth M."/>
            <person name="Guda C."/>
            <person name="Hadaegh A."/>
            <person name="Iglesias-Rodriguez M.D."/>
            <person name="Jenkins J."/>
            <person name="Jones B.M."/>
            <person name="Lawson T."/>
            <person name="Leese F."/>
            <person name="Lindquist E."/>
            <person name="Lobanov A."/>
            <person name="Lomsadze A."/>
            <person name="Malik S.B."/>
            <person name="Marsh M.E."/>
            <person name="Mackinder L."/>
            <person name="Mock T."/>
            <person name="Mueller-Roeber B."/>
            <person name="Pagarete A."/>
            <person name="Parker M."/>
            <person name="Probert I."/>
            <person name="Quesneville H."/>
            <person name="Raines C."/>
            <person name="Rensing S.A."/>
            <person name="Riano-Pachon D.M."/>
            <person name="Richier S."/>
            <person name="Rokitta S."/>
            <person name="Shiraiwa Y."/>
            <person name="Soanes D.M."/>
            <person name="van der Giezen M."/>
            <person name="Wahlund T.M."/>
            <person name="Williams B."/>
            <person name="Wilson W."/>
            <person name="Wolfe G."/>
            <person name="Wurch L.L."/>
        </authorList>
    </citation>
    <scope>NUCLEOTIDE SEQUENCE</scope>
</reference>
<dbReference type="PANTHER" id="PTHR43775">
    <property type="entry name" value="FATTY ACID SYNTHASE"/>
    <property type="match status" value="1"/>
</dbReference>
<dbReference type="STRING" id="2903.R1CN70"/>
<evidence type="ECO:0000313" key="5">
    <source>
        <dbReference type="EnsemblProtists" id="EOD24398"/>
    </source>
</evidence>
<dbReference type="Pfam" id="PF00107">
    <property type="entry name" value="ADH_zinc_N"/>
    <property type="match status" value="1"/>
</dbReference>
<reference evidence="5" key="2">
    <citation type="submission" date="2024-10" db="UniProtKB">
        <authorList>
            <consortium name="EnsemblProtists"/>
        </authorList>
    </citation>
    <scope>IDENTIFICATION</scope>
</reference>
<dbReference type="InterPro" id="IPR050091">
    <property type="entry name" value="PKS_NRPS_Biosynth_Enz"/>
</dbReference>
<dbReference type="CDD" id="cd05195">
    <property type="entry name" value="enoyl_red"/>
    <property type="match status" value="1"/>
</dbReference>
<protein>
    <recommendedName>
        <fullName evidence="4">Enoyl reductase (ER) domain-containing protein</fullName>
    </recommendedName>
</protein>
<dbReference type="PaxDb" id="2903-EOD24398"/>
<dbReference type="SMART" id="SM00829">
    <property type="entry name" value="PKS_ER"/>
    <property type="match status" value="1"/>
</dbReference>
<dbReference type="GO" id="GO:0004312">
    <property type="term" value="F:fatty acid synthase activity"/>
    <property type="evidence" value="ECO:0007669"/>
    <property type="project" value="TreeGrafter"/>
</dbReference>
<dbReference type="Gene3D" id="3.40.50.720">
    <property type="entry name" value="NAD(P)-binding Rossmann-like Domain"/>
    <property type="match status" value="2"/>
</dbReference>
<dbReference type="eggNOG" id="KOG1202">
    <property type="taxonomic scope" value="Eukaryota"/>
</dbReference>
<dbReference type="Gene3D" id="3.90.180.10">
    <property type="entry name" value="Medium-chain alcohol dehydrogenases, catalytic domain"/>
    <property type="match status" value="1"/>
</dbReference>
<dbReference type="SUPFAM" id="SSF50129">
    <property type="entry name" value="GroES-like"/>
    <property type="match status" value="1"/>
</dbReference>
<proteinExistence type="predicted"/>
<feature type="region of interest" description="Disordered" evidence="3">
    <location>
        <begin position="363"/>
        <end position="382"/>
    </location>
</feature>
<feature type="domain" description="Enoyl reductase (ER)" evidence="4">
    <location>
        <begin position="94"/>
        <end position="381"/>
    </location>
</feature>
<dbReference type="GO" id="GO:0016491">
    <property type="term" value="F:oxidoreductase activity"/>
    <property type="evidence" value="ECO:0007669"/>
    <property type="project" value="InterPro"/>
</dbReference>
<dbReference type="InterPro" id="IPR020843">
    <property type="entry name" value="ER"/>
</dbReference>
<dbReference type="SUPFAM" id="SSF51735">
    <property type="entry name" value="NAD(P)-binding Rossmann-fold domains"/>
    <property type="match status" value="1"/>
</dbReference>
<evidence type="ECO:0000259" key="4">
    <source>
        <dbReference type="SMART" id="SM00829"/>
    </source>
</evidence>
<dbReference type="InterPro" id="IPR013149">
    <property type="entry name" value="ADH-like_C"/>
</dbReference>
<dbReference type="RefSeq" id="XP_005776827.1">
    <property type="nucleotide sequence ID" value="XM_005776770.1"/>
</dbReference>
<dbReference type="PANTHER" id="PTHR43775:SF37">
    <property type="entry name" value="SI:DKEY-61P9.11"/>
    <property type="match status" value="1"/>
</dbReference>
<dbReference type="HOGENOM" id="CLU_724483_0_0_1"/>